<protein>
    <recommendedName>
        <fullName evidence="4">ZF-HD dimerization-type domain-containing protein</fullName>
    </recommendedName>
</protein>
<dbReference type="PROSITE" id="PS51523">
    <property type="entry name" value="ZF_HD_DIMER"/>
    <property type="match status" value="1"/>
</dbReference>
<keyword evidence="3" id="KW-0862">Zinc</keyword>
<evidence type="ECO:0000313" key="5">
    <source>
        <dbReference type="EMBL" id="TMW80485.1"/>
    </source>
</evidence>
<dbReference type="EMBL" id="RXGB01054271">
    <property type="protein sequence ID" value="TMW80485.1"/>
    <property type="molecule type" value="Genomic_DNA"/>
</dbReference>
<organism evidence="5">
    <name type="scientific">Solanum chilense</name>
    <name type="common">Tomato</name>
    <name type="synonym">Lycopersicon chilense</name>
    <dbReference type="NCBI Taxonomy" id="4083"/>
    <lineage>
        <taxon>Eukaryota</taxon>
        <taxon>Viridiplantae</taxon>
        <taxon>Streptophyta</taxon>
        <taxon>Embryophyta</taxon>
        <taxon>Tracheophyta</taxon>
        <taxon>Spermatophyta</taxon>
        <taxon>Magnoliopsida</taxon>
        <taxon>eudicotyledons</taxon>
        <taxon>Gunneridae</taxon>
        <taxon>Pentapetalae</taxon>
        <taxon>asterids</taxon>
        <taxon>lamiids</taxon>
        <taxon>Solanales</taxon>
        <taxon>Solanaceae</taxon>
        <taxon>Solanoideae</taxon>
        <taxon>Solaneae</taxon>
        <taxon>Solanum</taxon>
        <taxon>Solanum subgen. Lycopersicon</taxon>
    </lineage>
</organism>
<reference evidence="5" key="1">
    <citation type="submission" date="2019-05" db="EMBL/GenBank/DDBJ databases">
        <title>The de novo reference genome and transcriptome assemblies of the wild tomato species Solanum chilense.</title>
        <authorList>
            <person name="Stam R."/>
            <person name="Nosenko T."/>
            <person name="Hoerger A.C."/>
            <person name="Stephan W."/>
            <person name="Seidel M.A."/>
            <person name="Kuhn J.M.M."/>
            <person name="Haberer G."/>
            <person name="Tellier A."/>
        </authorList>
    </citation>
    <scope>NUCLEOTIDE SEQUENCE</scope>
    <source>
        <tissue evidence="5">Mature leaves</tissue>
    </source>
</reference>
<evidence type="ECO:0000256" key="3">
    <source>
        <dbReference type="ARBA" id="ARBA00022833"/>
    </source>
</evidence>
<sequence length="85" mass="9627">MASNNNKHFLVKYLECRHNYAARSNCYVLDGCGEFCPTGAPKTLESFICATFHFHRNFHRKVEVDLENGVESPINSINHPSHGTC</sequence>
<name>A0A6N2AEF4_SOLCI</name>
<dbReference type="PANTHER" id="PTHR31948:SF59">
    <property type="entry name" value="ZINC-FINGER HOMEODOMAIN PROTEIN 5-LIKE"/>
    <property type="match status" value="1"/>
</dbReference>
<dbReference type="PANTHER" id="PTHR31948">
    <property type="entry name" value="ZINC-FINGER HOMEODOMAIN PROTEIN 2"/>
    <property type="match status" value="1"/>
</dbReference>
<dbReference type="NCBIfam" id="TIGR01566">
    <property type="entry name" value="ZF_HD_prot_N"/>
    <property type="match status" value="1"/>
</dbReference>
<dbReference type="GO" id="GO:0003700">
    <property type="term" value="F:DNA-binding transcription factor activity"/>
    <property type="evidence" value="ECO:0007669"/>
    <property type="project" value="TreeGrafter"/>
</dbReference>
<keyword evidence="1" id="KW-0479">Metal-binding</keyword>
<dbReference type="InterPro" id="IPR006456">
    <property type="entry name" value="ZF_HD_homeobox_Cys/His_dimer"/>
</dbReference>
<keyword evidence="2" id="KW-0863">Zinc-finger</keyword>
<comment type="caution">
    <text evidence="5">The sequence shown here is derived from an EMBL/GenBank/DDBJ whole genome shotgun (WGS) entry which is preliminary data.</text>
</comment>
<dbReference type="Pfam" id="PF04770">
    <property type="entry name" value="ZF-HD_dimer"/>
    <property type="match status" value="1"/>
</dbReference>
<accession>A0A6N2AEF4</accession>
<proteinExistence type="predicted"/>
<feature type="domain" description="ZF-HD dimerization-type" evidence="4">
    <location>
        <begin position="13"/>
        <end position="62"/>
    </location>
</feature>
<dbReference type="GO" id="GO:0005634">
    <property type="term" value="C:nucleus"/>
    <property type="evidence" value="ECO:0007669"/>
    <property type="project" value="TreeGrafter"/>
</dbReference>
<evidence type="ECO:0000256" key="2">
    <source>
        <dbReference type="ARBA" id="ARBA00022771"/>
    </source>
</evidence>
<gene>
    <name evidence="5" type="ORF">EJD97_019310</name>
</gene>
<dbReference type="GO" id="GO:0000976">
    <property type="term" value="F:transcription cis-regulatory region binding"/>
    <property type="evidence" value="ECO:0007669"/>
    <property type="project" value="TreeGrafter"/>
</dbReference>
<evidence type="ECO:0000256" key="1">
    <source>
        <dbReference type="ARBA" id="ARBA00022723"/>
    </source>
</evidence>
<dbReference type="AlphaFoldDB" id="A0A6N2AEF4"/>
<evidence type="ECO:0000259" key="4">
    <source>
        <dbReference type="PROSITE" id="PS51523"/>
    </source>
</evidence>
<dbReference type="GO" id="GO:0050793">
    <property type="term" value="P:regulation of developmental process"/>
    <property type="evidence" value="ECO:0007669"/>
    <property type="project" value="TreeGrafter"/>
</dbReference>
<dbReference type="GO" id="GO:0008270">
    <property type="term" value="F:zinc ion binding"/>
    <property type="evidence" value="ECO:0007669"/>
    <property type="project" value="UniProtKB-KW"/>
</dbReference>